<reference evidence="1 2" key="1">
    <citation type="journal article" date="2020" name="Front. Microbiol.">
        <title>Single-cell genomics of novel Actinobacteria with the Wood-Ljungdahl pathway discovered in a serpentinizing system.</title>
        <authorList>
            <person name="Merino N."/>
            <person name="Kawai M."/>
            <person name="Boyd E.S."/>
            <person name="Colman D.R."/>
            <person name="McGlynn S.E."/>
            <person name="Nealson K.H."/>
            <person name="Kurokawa K."/>
            <person name="Hongoh Y."/>
        </authorList>
    </citation>
    <scope>NUCLEOTIDE SEQUENCE [LARGE SCALE GENOMIC DNA]</scope>
    <source>
        <strain evidence="1 2">S47</strain>
    </source>
</reference>
<comment type="caution">
    <text evidence="1">The sequence shown here is derived from an EMBL/GenBank/DDBJ whole genome shotgun (WGS) entry which is preliminary data.</text>
</comment>
<evidence type="ECO:0000313" key="2">
    <source>
        <dbReference type="Proteomes" id="UP000569018"/>
    </source>
</evidence>
<dbReference type="PANTHER" id="PTHR36434:SF1">
    <property type="entry name" value="MEMBRANE PROTEASE YUGP-RELATED"/>
    <property type="match status" value="1"/>
</dbReference>
<proteinExistence type="predicted"/>
<dbReference type="Pfam" id="PF04298">
    <property type="entry name" value="Zn_peptidase_2"/>
    <property type="match status" value="1"/>
</dbReference>
<gene>
    <name evidence="1" type="ORF">HKBW3S47_01999</name>
</gene>
<organism evidence="1 2">
    <name type="scientific">Candidatus Hakubella thermalkaliphila</name>
    <dbReference type="NCBI Taxonomy" id="2754717"/>
    <lineage>
        <taxon>Bacteria</taxon>
        <taxon>Bacillati</taxon>
        <taxon>Actinomycetota</taxon>
        <taxon>Actinomycetota incertae sedis</taxon>
        <taxon>Candidatus Hakubellales</taxon>
        <taxon>Candidatus Hakubellaceae</taxon>
        <taxon>Candidatus Hakubella</taxon>
    </lineage>
</organism>
<protein>
    <recommendedName>
        <fullName evidence="3">Peptidase</fullName>
    </recommendedName>
</protein>
<dbReference type="InterPro" id="IPR007395">
    <property type="entry name" value="Zn_peptidase_2"/>
</dbReference>
<dbReference type="PANTHER" id="PTHR36434">
    <property type="entry name" value="MEMBRANE PROTEASE YUGP-RELATED"/>
    <property type="match status" value="1"/>
</dbReference>
<evidence type="ECO:0000313" key="1">
    <source>
        <dbReference type="EMBL" id="GFP40303.1"/>
    </source>
</evidence>
<name>A0A6V8Q6W7_9ACTN</name>
<evidence type="ECO:0008006" key="3">
    <source>
        <dbReference type="Google" id="ProtNLM"/>
    </source>
</evidence>
<accession>A0A6V8Q6W7</accession>
<dbReference type="AlphaFoldDB" id="A0A6V8Q6W7"/>
<sequence>MFLDASFLLLIPALILAIYAQIRVRSAYAKGSQIMARGGISGVEAAAIILRNSGIYDVGTEAISGKRRTSGVRIERTMGQLTDHYDPRSRVLRLSPDVYSGRSVAALGIAAHESGHAIQHAVGYFPLHLRT</sequence>
<dbReference type="EMBL" id="BLSD01000197">
    <property type="protein sequence ID" value="GFP40303.1"/>
    <property type="molecule type" value="Genomic_DNA"/>
</dbReference>
<feature type="non-terminal residue" evidence="1">
    <location>
        <position position="131"/>
    </location>
</feature>
<dbReference type="RefSeq" id="WP_176236216.1">
    <property type="nucleotide sequence ID" value="NZ_BLSD01000197.1"/>
</dbReference>
<dbReference type="Proteomes" id="UP000569018">
    <property type="component" value="Unassembled WGS sequence"/>
</dbReference>